<dbReference type="Gene3D" id="1.20.140.10">
    <property type="entry name" value="Butyryl-CoA Dehydrogenase, subunit A, domain 3"/>
    <property type="match status" value="1"/>
</dbReference>
<dbReference type="SUPFAM" id="SSF47203">
    <property type="entry name" value="Acyl-CoA dehydrogenase C-terminal domain-like"/>
    <property type="match status" value="1"/>
</dbReference>
<dbReference type="InterPro" id="IPR036250">
    <property type="entry name" value="AcylCo_DH-like_C"/>
</dbReference>
<dbReference type="EMBL" id="JBEPSH010000004">
    <property type="protein sequence ID" value="MET4577093.1"/>
    <property type="molecule type" value="Genomic_DNA"/>
</dbReference>
<feature type="domain" description="Acyl-CoA dehydrogenase/oxidase N-terminal" evidence="7">
    <location>
        <begin position="32"/>
        <end position="91"/>
    </location>
</feature>
<evidence type="ECO:0000313" key="9">
    <source>
        <dbReference type="Proteomes" id="UP001549320"/>
    </source>
</evidence>
<dbReference type="Pfam" id="PF00441">
    <property type="entry name" value="Acyl-CoA_dh_1"/>
    <property type="match status" value="1"/>
</dbReference>
<dbReference type="InterPro" id="IPR037069">
    <property type="entry name" value="AcylCoA_DH/ox_N_sf"/>
</dbReference>
<keyword evidence="4" id="KW-0274">FAD</keyword>
<comment type="cofactor">
    <cofactor evidence="1">
        <name>FAD</name>
        <dbReference type="ChEBI" id="CHEBI:57692"/>
    </cofactor>
</comment>
<keyword evidence="3" id="KW-0285">Flavoprotein</keyword>
<evidence type="ECO:0000313" key="8">
    <source>
        <dbReference type="EMBL" id="MET4577093.1"/>
    </source>
</evidence>
<dbReference type="Gene3D" id="1.10.540.10">
    <property type="entry name" value="Acyl-CoA dehydrogenase/oxidase, N-terminal domain"/>
    <property type="match status" value="1"/>
</dbReference>
<dbReference type="SUPFAM" id="SSF56645">
    <property type="entry name" value="Acyl-CoA dehydrogenase NM domain-like"/>
    <property type="match status" value="1"/>
</dbReference>
<evidence type="ECO:0000256" key="1">
    <source>
        <dbReference type="ARBA" id="ARBA00001974"/>
    </source>
</evidence>
<reference evidence="8 9" key="1">
    <citation type="submission" date="2024-06" db="EMBL/GenBank/DDBJ databases">
        <title>Sorghum-associated microbial communities from plants grown in Nebraska, USA.</title>
        <authorList>
            <person name="Schachtman D."/>
        </authorList>
    </citation>
    <scope>NUCLEOTIDE SEQUENCE [LARGE SCALE GENOMIC DNA]</scope>
    <source>
        <strain evidence="8 9">2709</strain>
    </source>
</reference>
<gene>
    <name evidence="8" type="ORF">ABIE13_002204</name>
</gene>
<evidence type="ECO:0000256" key="4">
    <source>
        <dbReference type="ARBA" id="ARBA00022827"/>
    </source>
</evidence>
<feature type="domain" description="Acyl-CoA dehydrogenase/oxidase C-terminal" evidence="6">
    <location>
        <begin position="231"/>
        <end position="346"/>
    </location>
</feature>
<name>A0ABV2Q936_9BURK</name>
<proteinExistence type="inferred from homology"/>
<evidence type="ECO:0000256" key="5">
    <source>
        <dbReference type="ARBA" id="ARBA00023002"/>
    </source>
</evidence>
<accession>A0ABV2Q936</accession>
<evidence type="ECO:0000256" key="3">
    <source>
        <dbReference type="ARBA" id="ARBA00022630"/>
    </source>
</evidence>
<comment type="similarity">
    <text evidence="2">Belongs to the acyl-CoA dehydrogenase family.</text>
</comment>
<keyword evidence="5" id="KW-0560">Oxidoreductase</keyword>
<dbReference type="RefSeq" id="WP_354443189.1">
    <property type="nucleotide sequence ID" value="NZ_JBEPSH010000004.1"/>
</dbReference>
<dbReference type="InterPro" id="IPR009075">
    <property type="entry name" value="AcylCo_DH/oxidase_C"/>
</dbReference>
<dbReference type="PANTHER" id="PTHR43884:SF20">
    <property type="entry name" value="ACYL-COA DEHYDROGENASE FADE28"/>
    <property type="match status" value="1"/>
</dbReference>
<evidence type="ECO:0000259" key="7">
    <source>
        <dbReference type="Pfam" id="PF02771"/>
    </source>
</evidence>
<dbReference type="Pfam" id="PF02771">
    <property type="entry name" value="Acyl-CoA_dh_N"/>
    <property type="match status" value="1"/>
</dbReference>
<dbReference type="InterPro" id="IPR013786">
    <property type="entry name" value="AcylCoA_DH/ox_N"/>
</dbReference>
<protein>
    <submittedName>
        <fullName evidence="8">Alkylation response protein AidB-like acyl-CoA dehydrogenase</fullName>
    </submittedName>
</protein>
<organism evidence="8 9">
    <name type="scientific">Ottowia thiooxydans</name>
    <dbReference type="NCBI Taxonomy" id="219182"/>
    <lineage>
        <taxon>Bacteria</taxon>
        <taxon>Pseudomonadati</taxon>
        <taxon>Pseudomonadota</taxon>
        <taxon>Betaproteobacteria</taxon>
        <taxon>Burkholderiales</taxon>
        <taxon>Comamonadaceae</taxon>
        <taxon>Ottowia</taxon>
    </lineage>
</organism>
<keyword evidence="9" id="KW-1185">Reference proteome</keyword>
<evidence type="ECO:0000259" key="6">
    <source>
        <dbReference type="Pfam" id="PF00441"/>
    </source>
</evidence>
<dbReference type="InterPro" id="IPR009100">
    <property type="entry name" value="AcylCoA_DH/oxidase_NM_dom_sf"/>
</dbReference>
<evidence type="ECO:0000256" key="2">
    <source>
        <dbReference type="ARBA" id="ARBA00009347"/>
    </source>
</evidence>
<dbReference type="PANTHER" id="PTHR43884">
    <property type="entry name" value="ACYL-COA DEHYDROGENASE"/>
    <property type="match status" value="1"/>
</dbReference>
<comment type="caution">
    <text evidence="8">The sequence shown here is derived from an EMBL/GenBank/DDBJ whole genome shotgun (WGS) entry which is preliminary data.</text>
</comment>
<dbReference type="Proteomes" id="UP001549320">
    <property type="component" value="Unassembled WGS sequence"/>
</dbReference>
<sequence>MSFSATPLFPGDLHDTSLRLAAIATPNSAFSAQSNTPSDAWRQMLALGWQGVIVPEAAGGVDGTLTDLAEIIEAAARHAVTAPLIDRCAVAPGLLAGLADQAVVRALLEALTMGEASVATVLDASERMPSRGSALRLGQGHQLRGTLKGVDLTEPATHVAFNVTDDSSNEPALLLMPLDQLQPHARYFEGMDGRVTADFLLDGQTVQAEQVLLRGPSVLDAVERAQKLGSLLTCVQAVGSAGAMIEQTIEYLNTRMQFGVHLATFQALRHRAVEMYVAYENAAGMVRPLVAQASNENPGDAAALSLVKLCVGDASRTWSESAIQLHGGMGMTCETLAARLAVHTLLGSLQYGDQAQCLDWLTARTMADAVAA</sequence>